<evidence type="ECO:0000313" key="3">
    <source>
        <dbReference type="EMBL" id="SDR71527.1"/>
    </source>
</evidence>
<protein>
    <recommendedName>
        <fullName evidence="5">DUF2029 domain-containing protein</fullName>
    </recommendedName>
</protein>
<organism evidence="3 4">
    <name type="scientific">Agrococcus carbonis</name>
    <dbReference type="NCBI Taxonomy" id="684552"/>
    <lineage>
        <taxon>Bacteria</taxon>
        <taxon>Bacillati</taxon>
        <taxon>Actinomycetota</taxon>
        <taxon>Actinomycetes</taxon>
        <taxon>Micrococcales</taxon>
        <taxon>Microbacteriaceae</taxon>
        <taxon>Agrococcus</taxon>
    </lineage>
</organism>
<feature type="compositionally biased region" description="Basic and acidic residues" evidence="1">
    <location>
        <begin position="431"/>
        <end position="441"/>
    </location>
</feature>
<name>A0A1H1LAS5_9MICO</name>
<gene>
    <name evidence="3" type="ORF">SAMN04489719_0504</name>
</gene>
<evidence type="ECO:0000256" key="2">
    <source>
        <dbReference type="SAM" id="Phobius"/>
    </source>
</evidence>
<feature type="transmembrane region" description="Helical" evidence="2">
    <location>
        <begin position="315"/>
        <end position="333"/>
    </location>
</feature>
<evidence type="ECO:0000256" key="1">
    <source>
        <dbReference type="SAM" id="MobiDB-lite"/>
    </source>
</evidence>
<keyword evidence="2" id="KW-0472">Membrane</keyword>
<keyword evidence="2" id="KW-0812">Transmembrane</keyword>
<dbReference type="AlphaFoldDB" id="A0A1H1LAS5"/>
<dbReference type="Proteomes" id="UP000199649">
    <property type="component" value="Chromosome I"/>
</dbReference>
<feature type="transmembrane region" description="Helical" evidence="2">
    <location>
        <begin position="271"/>
        <end position="288"/>
    </location>
</feature>
<feature type="region of interest" description="Disordered" evidence="1">
    <location>
        <begin position="410"/>
        <end position="441"/>
    </location>
</feature>
<accession>A0A1H1LAS5</accession>
<feature type="transmembrane region" description="Helical" evidence="2">
    <location>
        <begin position="133"/>
        <end position="158"/>
    </location>
</feature>
<feature type="transmembrane region" description="Helical" evidence="2">
    <location>
        <begin position="345"/>
        <end position="368"/>
    </location>
</feature>
<evidence type="ECO:0000313" key="4">
    <source>
        <dbReference type="Proteomes" id="UP000199649"/>
    </source>
</evidence>
<feature type="transmembrane region" description="Helical" evidence="2">
    <location>
        <begin position="164"/>
        <end position="183"/>
    </location>
</feature>
<feature type="transmembrane region" description="Helical" evidence="2">
    <location>
        <begin position="106"/>
        <end position="126"/>
    </location>
</feature>
<keyword evidence="2" id="KW-1133">Transmembrane helix</keyword>
<feature type="transmembrane region" description="Helical" evidence="2">
    <location>
        <begin position="66"/>
        <end position="86"/>
    </location>
</feature>
<dbReference type="STRING" id="684552.SAMN04489719_0504"/>
<reference evidence="4" key="1">
    <citation type="submission" date="2016-10" db="EMBL/GenBank/DDBJ databases">
        <authorList>
            <person name="Varghese N."/>
            <person name="Submissions S."/>
        </authorList>
    </citation>
    <scope>NUCLEOTIDE SEQUENCE [LARGE SCALE GENOMIC DNA]</scope>
    <source>
        <strain evidence="4">DSM 22965</strain>
    </source>
</reference>
<feature type="transmembrane region" description="Helical" evidence="2">
    <location>
        <begin position="243"/>
        <end position="264"/>
    </location>
</feature>
<evidence type="ECO:0008006" key="5">
    <source>
        <dbReference type="Google" id="ProtNLM"/>
    </source>
</evidence>
<proteinExistence type="predicted"/>
<sequence length="441" mass="46514">MHGLLAILNLPSVSSAYGDVVSVYPFWLREGLDGEWLGIDAPWVYPLLAWAPILAAGVAGPDALPLVWMLVVTALDAVAFGMLLRVPRGRLLALTWLGLQLALGPVALGRIDTVAVAVSIIGVAVLRSGRTGCAAAAFTAGAWMKVWPGALYLALLIARRPRRWILAAGATVSAAVLGVAALLGSQQALSFLLEQGDRGLQIEAVAATPAMWLVGAGDAYVYYDRQILTFQVDFDGVGRIAALSTPVLVVAVLALCALGALAVRRDHGREAVVWLAVALVAAMIVTNKVGSPQFVLWLTVPALLLAELGARRHWIGVGAIAAVGVLTQVQYPWTYGWLVTGDPLAVLLLTARNLVHVGILVGAVWMLVRATRRGPFALSADERREQVAHAARLDEEGVVAEAALEHDRLGAGDARGDAGGEPLLVGDGEEPVARDADDERR</sequence>
<dbReference type="EMBL" id="LT629734">
    <property type="protein sequence ID" value="SDR71527.1"/>
    <property type="molecule type" value="Genomic_DNA"/>
</dbReference>
<keyword evidence="4" id="KW-1185">Reference proteome</keyword>